<feature type="domain" description="FAD/NAD(P)-binding" evidence="9">
    <location>
        <begin position="5"/>
        <end position="298"/>
    </location>
</feature>
<dbReference type="Pfam" id="PF07992">
    <property type="entry name" value="Pyr_redox_2"/>
    <property type="match status" value="1"/>
</dbReference>
<evidence type="ECO:0000259" key="9">
    <source>
        <dbReference type="Pfam" id="PF07992"/>
    </source>
</evidence>
<evidence type="ECO:0000313" key="10">
    <source>
        <dbReference type="EMBL" id="MDQ0555127.1"/>
    </source>
</evidence>
<dbReference type="SUPFAM" id="SSF51905">
    <property type="entry name" value="FAD/NAD(P)-binding domain"/>
    <property type="match status" value="1"/>
</dbReference>
<keyword evidence="8" id="KW-0521">NADP</keyword>
<accession>A0ABU0MW68</accession>
<dbReference type="PRINTS" id="PR00469">
    <property type="entry name" value="PNDRDTASEII"/>
</dbReference>
<keyword evidence="3 7" id="KW-0274">FAD</keyword>
<evidence type="ECO:0000256" key="6">
    <source>
        <dbReference type="ARBA" id="ARBA00023284"/>
    </source>
</evidence>
<name>A0ABU0MW68_9FIRM</name>
<organism evidence="10 11">
    <name type="scientific">Paraclostridium ghonii</name>
    <dbReference type="NCBI Taxonomy" id="29358"/>
    <lineage>
        <taxon>Bacteria</taxon>
        <taxon>Bacillati</taxon>
        <taxon>Bacillota</taxon>
        <taxon>Clostridia</taxon>
        <taxon>Peptostreptococcales</taxon>
        <taxon>Peptostreptococcaceae</taxon>
        <taxon>Paraclostridium</taxon>
    </lineage>
</organism>
<evidence type="ECO:0000256" key="4">
    <source>
        <dbReference type="ARBA" id="ARBA00023002"/>
    </source>
</evidence>
<comment type="similarity">
    <text evidence="1 7">Belongs to the class-II pyridine nucleotide-disulfide oxidoreductase family.</text>
</comment>
<proteinExistence type="inferred from homology"/>
<comment type="cofactor">
    <cofactor evidence="8">
        <name>FAD</name>
        <dbReference type="ChEBI" id="CHEBI:57692"/>
    </cofactor>
    <text evidence="8">Binds 1 FAD per subunit.</text>
</comment>
<dbReference type="GO" id="GO:0004791">
    <property type="term" value="F:thioredoxin-disulfide reductase (NADPH) activity"/>
    <property type="evidence" value="ECO:0007669"/>
    <property type="project" value="UniProtKB-EC"/>
</dbReference>
<sequence length="320" mass="34641">MENLYDIVIIGCGPAGLAAGLYGARAKMKTLILEKGKTGGQIVITHEVANYPGSIENATGPSLIARMVDQCKEFGAEIVRDTIVDTELEGNIKVLKGEKGEYRAKTVIIATGATPKKLGCPGEKELTGKGVSYCATCDADFFEDFEVFVVGGGDSAIEEALYLTKFARKVTIVHRRQGLRCAGSIEDKARANDKIEFLLDTVIDEIKGDGLVESVVFRNTKTGETNEYFADEEDGTMGIFIFVGFDSQTELFKGKVNMDDYGYIKTDDNMLTNIPGVFAAGDCRVKSLRQVVTATADGAIAAVIAEKYVEENFQEEVTNS</sequence>
<reference evidence="10 11" key="1">
    <citation type="submission" date="2023-07" db="EMBL/GenBank/DDBJ databases">
        <title>Genomic Encyclopedia of Type Strains, Phase IV (KMG-IV): sequencing the most valuable type-strain genomes for metagenomic binning, comparative biology and taxonomic classification.</title>
        <authorList>
            <person name="Goeker M."/>
        </authorList>
    </citation>
    <scope>NUCLEOTIDE SEQUENCE [LARGE SCALE GENOMIC DNA]</scope>
    <source>
        <strain evidence="10 11">DSM 15049</strain>
    </source>
</reference>
<comment type="catalytic activity">
    <reaction evidence="7">
        <text>[thioredoxin]-dithiol + NADP(+) = [thioredoxin]-disulfide + NADPH + H(+)</text>
        <dbReference type="Rhea" id="RHEA:20345"/>
        <dbReference type="Rhea" id="RHEA-COMP:10698"/>
        <dbReference type="Rhea" id="RHEA-COMP:10700"/>
        <dbReference type="ChEBI" id="CHEBI:15378"/>
        <dbReference type="ChEBI" id="CHEBI:29950"/>
        <dbReference type="ChEBI" id="CHEBI:50058"/>
        <dbReference type="ChEBI" id="CHEBI:57783"/>
        <dbReference type="ChEBI" id="CHEBI:58349"/>
        <dbReference type="EC" id="1.8.1.9"/>
    </reaction>
</comment>
<evidence type="ECO:0000256" key="5">
    <source>
        <dbReference type="ARBA" id="ARBA00023157"/>
    </source>
</evidence>
<gene>
    <name evidence="10" type="ORF">QOZ92_000237</name>
</gene>
<dbReference type="NCBIfam" id="TIGR01292">
    <property type="entry name" value="TRX_reduct"/>
    <property type="match status" value="1"/>
</dbReference>
<evidence type="ECO:0000256" key="1">
    <source>
        <dbReference type="ARBA" id="ARBA00009333"/>
    </source>
</evidence>
<dbReference type="InterPro" id="IPR036188">
    <property type="entry name" value="FAD/NAD-bd_sf"/>
</dbReference>
<dbReference type="InterPro" id="IPR005982">
    <property type="entry name" value="Thioredox_Rdtase"/>
</dbReference>
<evidence type="ECO:0000256" key="8">
    <source>
        <dbReference type="RuleBase" id="RU003881"/>
    </source>
</evidence>
<evidence type="ECO:0000256" key="3">
    <source>
        <dbReference type="ARBA" id="ARBA00022827"/>
    </source>
</evidence>
<comment type="subunit">
    <text evidence="7">Homodimer.</text>
</comment>
<dbReference type="InterPro" id="IPR023753">
    <property type="entry name" value="FAD/NAD-binding_dom"/>
</dbReference>
<dbReference type="Proteomes" id="UP001232584">
    <property type="component" value="Unassembled WGS sequence"/>
</dbReference>
<dbReference type="RefSeq" id="WP_307501749.1">
    <property type="nucleotide sequence ID" value="NZ_BAAACE010000026.1"/>
</dbReference>
<dbReference type="Gene3D" id="3.50.50.60">
    <property type="entry name" value="FAD/NAD(P)-binding domain"/>
    <property type="match status" value="2"/>
</dbReference>
<comment type="caution">
    <text evidence="10">The sequence shown here is derived from an EMBL/GenBank/DDBJ whole genome shotgun (WGS) entry which is preliminary data.</text>
</comment>
<dbReference type="EMBL" id="JAUSWG010000001">
    <property type="protein sequence ID" value="MDQ0555127.1"/>
    <property type="molecule type" value="Genomic_DNA"/>
</dbReference>
<dbReference type="PRINTS" id="PR00368">
    <property type="entry name" value="FADPNR"/>
</dbReference>
<dbReference type="PANTHER" id="PTHR48105">
    <property type="entry name" value="THIOREDOXIN REDUCTASE 1-RELATED-RELATED"/>
    <property type="match status" value="1"/>
</dbReference>
<keyword evidence="4 7" id="KW-0560">Oxidoreductase</keyword>
<dbReference type="EC" id="1.8.1.9" evidence="7"/>
<keyword evidence="11" id="KW-1185">Reference proteome</keyword>
<evidence type="ECO:0000256" key="7">
    <source>
        <dbReference type="RuleBase" id="RU003880"/>
    </source>
</evidence>
<keyword evidence="2 7" id="KW-0285">Flavoprotein</keyword>
<protein>
    <recommendedName>
        <fullName evidence="7">Thioredoxin reductase</fullName>
        <ecNumber evidence="7">1.8.1.9</ecNumber>
    </recommendedName>
</protein>
<dbReference type="InterPro" id="IPR050097">
    <property type="entry name" value="Ferredoxin-NADP_redctase_2"/>
</dbReference>
<keyword evidence="5" id="KW-1015">Disulfide bond</keyword>
<dbReference type="InterPro" id="IPR008255">
    <property type="entry name" value="Pyr_nucl-diS_OxRdtase_2_AS"/>
</dbReference>
<dbReference type="PROSITE" id="PS00573">
    <property type="entry name" value="PYRIDINE_REDOX_2"/>
    <property type="match status" value="1"/>
</dbReference>
<evidence type="ECO:0000313" key="11">
    <source>
        <dbReference type="Proteomes" id="UP001232584"/>
    </source>
</evidence>
<evidence type="ECO:0000256" key="2">
    <source>
        <dbReference type="ARBA" id="ARBA00022630"/>
    </source>
</evidence>
<keyword evidence="6 7" id="KW-0676">Redox-active center</keyword>